<feature type="non-terminal residue" evidence="2">
    <location>
        <position position="223"/>
    </location>
</feature>
<gene>
    <name evidence="2" type="ORF">TSPGSL018_28170</name>
</gene>
<reference evidence="2" key="1">
    <citation type="submission" date="2014-05" db="EMBL/GenBank/DDBJ databases">
        <title>The transcriptome of the halophilic microalga Tetraselmis sp. GSL018 isolated from the Great Salt Lake, Utah.</title>
        <authorList>
            <person name="Jinkerson R.E."/>
            <person name="D'Adamo S."/>
            <person name="Posewitz M.C."/>
        </authorList>
    </citation>
    <scope>NUCLEOTIDE SEQUENCE</scope>
    <source>
        <strain evidence="2">GSL018</strain>
    </source>
</reference>
<proteinExistence type="predicted"/>
<accession>A0A061RL91</accession>
<protein>
    <submittedName>
        <fullName evidence="2">Uncharacterized protein</fullName>
    </submittedName>
</protein>
<name>A0A061RL91_9CHLO</name>
<feature type="non-terminal residue" evidence="2">
    <location>
        <position position="1"/>
    </location>
</feature>
<feature type="compositionally biased region" description="Polar residues" evidence="1">
    <location>
        <begin position="28"/>
        <end position="44"/>
    </location>
</feature>
<evidence type="ECO:0000256" key="1">
    <source>
        <dbReference type="SAM" id="MobiDB-lite"/>
    </source>
</evidence>
<feature type="compositionally biased region" description="Low complexity" evidence="1">
    <location>
        <begin position="45"/>
        <end position="62"/>
    </location>
</feature>
<organism evidence="2">
    <name type="scientific">Tetraselmis sp. GSL018</name>
    <dbReference type="NCBI Taxonomy" id="582737"/>
    <lineage>
        <taxon>Eukaryota</taxon>
        <taxon>Viridiplantae</taxon>
        <taxon>Chlorophyta</taxon>
        <taxon>core chlorophytes</taxon>
        <taxon>Chlorodendrophyceae</taxon>
        <taxon>Chlorodendrales</taxon>
        <taxon>Chlorodendraceae</taxon>
        <taxon>Tetraselmis</taxon>
    </lineage>
</organism>
<sequence>PHATSRRRLRSWSGPARAASGRAAPSPQLSSTRGAPSCGRTSPKSGPRASAAARPLPAAPGLSHGRGAWPRSPCGCPDQRDRSLPEGAHQHPLIPGGAGCGGFGRFLLRAGAFRNGRPSSRRTADCRSTKTSANPMPVPKLQSLADELCTAGGKAQTREGVISSRAERAMQPWPRPFPLPAGQGPIQCPPDVTSGIFPVRAASHAEVQQECDRIGQHRPRDGG</sequence>
<dbReference type="EMBL" id="GBEZ01012180">
    <property type="protein sequence ID" value="JAC73682.1"/>
    <property type="molecule type" value="Transcribed_RNA"/>
</dbReference>
<feature type="region of interest" description="Disordered" evidence="1">
    <location>
        <begin position="1"/>
        <end position="92"/>
    </location>
</feature>
<feature type="compositionally biased region" description="Low complexity" evidence="1">
    <location>
        <begin position="13"/>
        <end position="27"/>
    </location>
</feature>
<dbReference type="AlphaFoldDB" id="A0A061RL91"/>
<evidence type="ECO:0000313" key="2">
    <source>
        <dbReference type="EMBL" id="JAC73682.1"/>
    </source>
</evidence>
<feature type="region of interest" description="Disordered" evidence="1">
    <location>
        <begin position="171"/>
        <end position="194"/>
    </location>
</feature>
<feature type="region of interest" description="Disordered" evidence="1">
    <location>
        <begin position="115"/>
        <end position="138"/>
    </location>
</feature>
<feature type="compositionally biased region" description="Basic residues" evidence="1">
    <location>
        <begin position="1"/>
        <end position="10"/>
    </location>
</feature>